<dbReference type="InterPro" id="IPR029016">
    <property type="entry name" value="GAF-like_dom_sf"/>
</dbReference>
<dbReference type="KEGG" id="rca:Rcas_3114"/>
<sequence length="644" mass="70346">MSSEHVAPAPNQTIQISALIRRLYQPTAIASAITLTLTSIAIAMFQQWSLSTLAIGVGLAILLLLCDRFPVRVQDRWRLTPAPVVLVAGAMMTAWSPALIATLVGSLLSTRRPWQRTVRIIAIRTLIVSGVALMAWVVPATPPLVPSLALALLVGAGYLLEALFDTAEMHWSTRLRHSIVALPWYVPVMALHGALFGAFWPAAPEALPFTLALLGCVQFLARNQARQGHINAELTDLREQLSTRTERLERLQALATAMLATLDDRRQLQLLCERLAALLDAEAGWVALDDNDALRVLAVHRLTLERPDLPLTDQQWYREIMQRGQITMIAGEHILRLAPPITSDDPMRWSTLLALPLRTDHGALGVICLAFDHLRGLNSDDQRILTSFTRQAAVAIENTRLFTELRQKQAELIQSSKLAAVGTFAAGIGHEFNNLLGGMLGYAELGRSTGDIAEKDHALDVIRQACQRGRVITSGLLTFARRSEHRREVHHLADIIAETLTLVEVDLRKLNITLARHIEPTPSILCDGGQIAQVLLNLVTNARDAIGQNGGTITVSLRQCDEWVELSVLDTGGGIPEHVRDRIFEPFVTTKGALGASSTPGTGLGLSVSYGIIKDHGGDIQFETETGVGTNMIVRLPIHPPSSQ</sequence>
<dbReference type="InterPro" id="IPR036890">
    <property type="entry name" value="HATPase_C_sf"/>
</dbReference>
<dbReference type="GO" id="GO:0000155">
    <property type="term" value="F:phosphorelay sensor kinase activity"/>
    <property type="evidence" value="ECO:0007669"/>
    <property type="project" value="InterPro"/>
</dbReference>
<dbReference type="InterPro" id="IPR036097">
    <property type="entry name" value="HisK_dim/P_sf"/>
</dbReference>
<evidence type="ECO:0000259" key="10">
    <source>
        <dbReference type="PROSITE" id="PS50109"/>
    </source>
</evidence>
<keyword evidence="9" id="KW-1133">Transmembrane helix</keyword>
<dbReference type="Pfam" id="PF02518">
    <property type="entry name" value="HATPase_c"/>
    <property type="match status" value="1"/>
</dbReference>
<dbReference type="AlphaFoldDB" id="A7NNM7"/>
<keyword evidence="5" id="KW-0547">Nucleotide-binding</keyword>
<dbReference type="GO" id="GO:0005524">
    <property type="term" value="F:ATP binding"/>
    <property type="evidence" value="ECO:0007669"/>
    <property type="project" value="UniProtKB-KW"/>
</dbReference>
<dbReference type="InterPro" id="IPR004358">
    <property type="entry name" value="Sig_transdc_His_kin-like_C"/>
</dbReference>
<dbReference type="Proteomes" id="UP000000263">
    <property type="component" value="Chromosome"/>
</dbReference>
<dbReference type="PRINTS" id="PR00344">
    <property type="entry name" value="BCTRLSENSOR"/>
</dbReference>
<dbReference type="PANTHER" id="PTHR43065">
    <property type="entry name" value="SENSOR HISTIDINE KINASE"/>
    <property type="match status" value="1"/>
</dbReference>
<name>A7NNM7_ROSCS</name>
<evidence type="ECO:0000256" key="6">
    <source>
        <dbReference type="ARBA" id="ARBA00022777"/>
    </source>
</evidence>
<dbReference type="SUPFAM" id="SSF55781">
    <property type="entry name" value="GAF domain-like"/>
    <property type="match status" value="1"/>
</dbReference>
<dbReference type="InterPro" id="IPR003018">
    <property type="entry name" value="GAF"/>
</dbReference>
<reference evidence="11 12" key="1">
    <citation type="submission" date="2007-08" db="EMBL/GenBank/DDBJ databases">
        <title>Complete sequence of Roseiflexus castenholzii DSM 13941.</title>
        <authorList>
            <consortium name="US DOE Joint Genome Institute"/>
            <person name="Copeland A."/>
            <person name="Lucas S."/>
            <person name="Lapidus A."/>
            <person name="Barry K."/>
            <person name="Glavina del Rio T."/>
            <person name="Dalin E."/>
            <person name="Tice H."/>
            <person name="Pitluck S."/>
            <person name="Thompson L.S."/>
            <person name="Brettin T."/>
            <person name="Bruce D."/>
            <person name="Detter J.C."/>
            <person name="Han C."/>
            <person name="Tapia R."/>
            <person name="Schmutz J."/>
            <person name="Larimer F."/>
            <person name="Land M."/>
            <person name="Hauser L."/>
            <person name="Kyrpides N."/>
            <person name="Mikhailova N."/>
            <person name="Bryant D.A."/>
            <person name="Hanada S."/>
            <person name="Tsukatani Y."/>
            <person name="Richardson P."/>
        </authorList>
    </citation>
    <scope>NUCLEOTIDE SEQUENCE [LARGE SCALE GENOMIC DNA]</scope>
    <source>
        <strain evidence="12">DSM 13941 / HLO8</strain>
    </source>
</reference>
<feature type="domain" description="Histidine kinase" evidence="10">
    <location>
        <begin position="427"/>
        <end position="640"/>
    </location>
</feature>
<feature type="transmembrane region" description="Helical" evidence="9">
    <location>
        <begin position="83"/>
        <end position="108"/>
    </location>
</feature>
<feature type="transmembrane region" description="Helical" evidence="9">
    <location>
        <begin position="120"/>
        <end position="138"/>
    </location>
</feature>
<dbReference type="HOGENOM" id="CLU_019394_0_0_0"/>
<evidence type="ECO:0000256" key="2">
    <source>
        <dbReference type="ARBA" id="ARBA00012438"/>
    </source>
</evidence>
<feature type="transmembrane region" description="Helical" evidence="9">
    <location>
        <begin position="27"/>
        <end position="45"/>
    </location>
</feature>
<dbReference type="PANTHER" id="PTHR43065:SF46">
    <property type="entry name" value="C4-DICARBOXYLATE TRANSPORT SENSOR PROTEIN DCTB"/>
    <property type="match status" value="1"/>
</dbReference>
<keyword evidence="9" id="KW-0812">Transmembrane</keyword>
<evidence type="ECO:0000313" key="11">
    <source>
        <dbReference type="EMBL" id="ABU59168.1"/>
    </source>
</evidence>
<dbReference type="SMART" id="SM00065">
    <property type="entry name" value="GAF"/>
    <property type="match status" value="1"/>
</dbReference>
<evidence type="ECO:0000256" key="3">
    <source>
        <dbReference type="ARBA" id="ARBA00022553"/>
    </source>
</evidence>
<feature type="transmembrane region" description="Helical" evidence="9">
    <location>
        <begin position="52"/>
        <end position="71"/>
    </location>
</feature>
<keyword evidence="12" id="KW-1185">Reference proteome</keyword>
<protein>
    <recommendedName>
        <fullName evidence="2">histidine kinase</fullName>
        <ecNumber evidence="2">2.7.13.3</ecNumber>
    </recommendedName>
</protein>
<evidence type="ECO:0000256" key="4">
    <source>
        <dbReference type="ARBA" id="ARBA00022679"/>
    </source>
</evidence>
<evidence type="ECO:0000256" key="9">
    <source>
        <dbReference type="SAM" id="Phobius"/>
    </source>
</evidence>
<dbReference type="Gene3D" id="3.30.450.40">
    <property type="match status" value="1"/>
</dbReference>
<keyword evidence="3" id="KW-0597">Phosphoprotein</keyword>
<evidence type="ECO:0000256" key="8">
    <source>
        <dbReference type="ARBA" id="ARBA00023012"/>
    </source>
</evidence>
<dbReference type="InterPro" id="IPR005467">
    <property type="entry name" value="His_kinase_dom"/>
</dbReference>
<dbReference type="CDD" id="cd00082">
    <property type="entry name" value="HisKA"/>
    <property type="match status" value="1"/>
</dbReference>
<comment type="catalytic activity">
    <reaction evidence="1">
        <text>ATP + protein L-histidine = ADP + protein N-phospho-L-histidine.</text>
        <dbReference type="EC" id="2.7.13.3"/>
    </reaction>
</comment>
<dbReference type="SUPFAM" id="SSF55874">
    <property type="entry name" value="ATPase domain of HSP90 chaperone/DNA topoisomerase II/histidine kinase"/>
    <property type="match status" value="1"/>
</dbReference>
<dbReference type="Gene3D" id="1.10.287.130">
    <property type="match status" value="1"/>
</dbReference>
<keyword evidence="8" id="KW-0902">Two-component regulatory system</keyword>
<keyword evidence="7" id="KW-0067">ATP-binding</keyword>
<evidence type="ECO:0000256" key="1">
    <source>
        <dbReference type="ARBA" id="ARBA00000085"/>
    </source>
</evidence>
<dbReference type="InterPro" id="IPR003661">
    <property type="entry name" value="HisK_dim/P_dom"/>
</dbReference>
<accession>A7NNM7</accession>
<dbReference type="RefSeq" id="WP_012121592.1">
    <property type="nucleotide sequence ID" value="NC_009767.1"/>
</dbReference>
<dbReference type="EC" id="2.7.13.3" evidence="2"/>
<keyword evidence="9" id="KW-0472">Membrane</keyword>
<dbReference type="Pfam" id="PF13492">
    <property type="entry name" value="GAF_3"/>
    <property type="match status" value="1"/>
</dbReference>
<dbReference type="eggNOG" id="COG4191">
    <property type="taxonomic scope" value="Bacteria"/>
</dbReference>
<dbReference type="EMBL" id="CP000804">
    <property type="protein sequence ID" value="ABU59168.1"/>
    <property type="molecule type" value="Genomic_DNA"/>
</dbReference>
<evidence type="ECO:0000256" key="7">
    <source>
        <dbReference type="ARBA" id="ARBA00022840"/>
    </source>
</evidence>
<dbReference type="OrthoDB" id="9785691at2"/>
<dbReference type="SMART" id="SM00388">
    <property type="entry name" value="HisKA"/>
    <property type="match status" value="1"/>
</dbReference>
<dbReference type="Gene3D" id="3.30.565.10">
    <property type="entry name" value="Histidine kinase-like ATPase, C-terminal domain"/>
    <property type="match status" value="1"/>
</dbReference>
<dbReference type="SUPFAM" id="SSF47384">
    <property type="entry name" value="Homodimeric domain of signal transducing histidine kinase"/>
    <property type="match status" value="1"/>
</dbReference>
<evidence type="ECO:0000313" key="12">
    <source>
        <dbReference type="Proteomes" id="UP000000263"/>
    </source>
</evidence>
<keyword evidence="6 11" id="KW-0418">Kinase</keyword>
<gene>
    <name evidence="11" type="ordered locus">Rcas_3114</name>
</gene>
<evidence type="ECO:0000256" key="5">
    <source>
        <dbReference type="ARBA" id="ARBA00022741"/>
    </source>
</evidence>
<proteinExistence type="predicted"/>
<dbReference type="InterPro" id="IPR003594">
    <property type="entry name" value="HATPase_dom"/>
</dbReference>
<dbReference type="SMART" id="SM00387">
    <property type="entry name" value="HATPase_c"/>
    <property type="match status" value="1"/>
</dbReference>
<dbReference type="Pfam" id="PF00512">
    <property type="entry name" value="HisKA"/>
    <property type="match status" value="1"/>
</dbReference>
<organism evidence="11 12">
    <name type="scientific">Roseiflexus castenholzii (strain DSM 13941 / HLO8)</name>
    <dbReference type="NCBI Taxonomy" id="383372"/>
    <lineage>
        <taxon>Bacteria</taxon>
        <taxon>Bacillati</taxon>
        <taxon>Chloroflexota</taxon>
        <taxon>Chloroflexia</taxon>
        <taxon>Chloroflexales</taxon>
        <taxon>Roseiflexineae</taxon>
        <taxon>Roseiflexaceae</taxon>
        <taxon>Roseiflexus</taxon>
    </lineage>
</organism>
<feature type="transmembrane region" description="Helical" evidence="9">
    <location>
        <begin position="179"/>
        <end position="200"/>
    </location>
</feature>
<dbReference type="STRING" id="383372.Rcas_3114"/>
<dbReference type="PROSITE" id="PS50109">
    <property type="entry name" value="HIS_KIN"/>
    <property type="match status" value="1"/>
</dbReference>
<feature type="transmembrane region" description="Helical" evidence="9">
    <location>
        <begin position="144"/>
        <end position="167"/>
    </location>
</feature>
<keyword evidence="4" id="KW-0808">Transferase</keyword>